<dbReference type="OrthoDB" id="74240at2759"/>
<dbReference type="GO" id="GO:0005739">
    <property type="term" value="C:mitochondrion"/>
    <property type="evidence" value="ECO:0007669"/>
    <property type="project" value="UniProtKB-SubCell"/>
</dbReference>
<organism evidence="8 9">
    <name type="scientific">Lentinus tigrinus ALCF2SS1-6</name>
    <dbReference type="NCBI Taxonomy" id="1328759"/>
    <lineage>
        <taxon>Eukaryota</taxon>
        <taxon>Fungi</taxon>
        <taxon>Dikarya</taxon>
        <taxon>Basidiomycota</taxon>
        <taxon>Agaricomycotina</taxon>
        <taxon>Agaricomycetes</taxon>
        <taxon>Polyporales</taxon>
        <taxon>Polyporaceae</taxon>
        <taxon>Lentinus</taxon>
    </lineage>
</organism>
<name>A0A5C2SID7_9APHY</name>
<sequence>MRNLTLKHFILKQRALNLYRQAIRATRSIPDKTTRSETIEWIRGEFERNRRLSDVAIIEDKIASGRRELKQLFPGSYLPP</sequence>
<evidence type="ECO:0000259" key="7">
    <source>
        <dbReference type="Pfam" id="PF05347"/>
    </source>
</evidence>
<dbReference type="CDD" id="cd20262">
    <property type="entry name" value="Complex1_LYR_LYRM2"/>
    <property type="match status" value="1"/>
</dbReference>
<comment type="function">
    <text evidence="6">Involved in efficient integration of the N-module into mitochondrial respiratory chain complex I.</text>
</comment>
<evidence type="ECO:0000313" key="9">
    <source>
        <dbReference type="Proteomes" id="UP000313359"/>
    </source>
</evidence>
<dbReference type="EMBL" id="ML122257">
    <property type="protein sequence ID" value="RPD63034.1"/>
    <property type="molecule type" value="Genomic_DNA"/>
</dbReference>
<evidence type="ECO:0000256" key="3">
    <source>
        <dbReference type="ARBA" id="ARBA00022946"/>
    </source>
</evidence>
<proteinExistence type="inferred from homology"/>
<keyword evidence="9" id="KW-1185">Reference proteome</keyword>
<dbReference type="InterPro" id="IPR045293">
    <property type="entry name" value="Complex1_LYR_LYRM2"/>
</dbReference>
<evidence type="ECO:0000256" key="5">
    <source>
        <dbReference type="ARBA" id="ARBA00026235"/>
    </source>
</evidence>
<dbReference type="InterPro" id="IPR008011">
    <property type="entry name" value="Complex1_LYR_dom"/>
</dbReference>
<dbReference type="PANTHER" id="PTHR13675">
    <property type="entry name" value="LYR MOTIF-CONTAINING PROTEIN 2"/>
    <property type="match status" value="1"/>
</dbReference>
<dbReference type="Proteomes" id="UP000313359">
    <property type="component" value="Unassembled WGS sequence"/>
</dbReference>
<dbReference type="PANTHER" id="PTHR13675:SF0">
    <property type="entry name" value="LYR MOTIF-CONTAINING PROTEIN 2"/>
    <property type="match status" value="1"/>
</dbReference>
<evidence type="ECO:0000256" key="4">
    <source>
        <dbReference type="ARBA" id="ARBA00023128"/>
    </source>
</evidence>
<gene>
    <name evidence="8" type="ORF">L227DRAFT_412348</name>
</gene>
<evidence type="ECO:0000256" key="2">
    <source>
        <dbReference type="ARBA" id="ARBA00009508"/>
    </source>
</evidence>
<keyword evidence="4" id="KW-0496">Mitochondrion</keyword>
<evidence type="ECO:0000256" key="1">
    <source>
        <dbReference type="ARBA" id="ARBA00004173"/>
    </source>
</evidence>
<protein>
    <recommendedName>
        <fullName evidence="5">LYR motif-containing protein 2</fullName>
    </recommendedName>
</protein>
<dbReference type="Pfam" id="PF05347">
    <property type="entry name" value="Complex1_LYR"/>
    <property type="match status" value="1"/>
</dbReference>
<comment type="similarity">
    <text evidence="2">Belongs to the complex I LYR family.</text>
</comment>
<comment type="subcellular location">
    <subcellularLocation>
        <location evidence="1">Mitochondrion</location>
    </subcellularLocation>
</comment>
<accession>A0A5C2SID7</accession>
<evidence type="ECO:0000313" key="8">
    <source>
        <dbReference type="EMBL" id="RPD63034.1"/>
    </source>
</evidence>
<dbReference type="STRING" id="1328759.A0A5C2SID7"/>
<keyword evidence="3" id="KW-0809">Transit peptide</keyword>
<dbReference type="AlphaFoldDB" id="A0A5C2SID7"/>
<reference evidence="8" key="1">
    <citation type="journal article" date="2018" name="Genome Biol. Evol.">
        <title>Genomics and development of Lentinus tigrinus, a white-rot wood-decaying mushroom with dimorphic fruiting bodies.</title>
        <authorList>
            <person name="Wu B."/>
            <person name="Xu Z."/>
            <person name="Knudson A."/>
            <person name="Carlson A."/>
            <person name="Chen N."/>
            <person name="Kovaka S."/>
            <person name="LaButti K."/>
            <person name="Lipzen A."/>
            <person name="Pennachio C."/>
            <person name="Riley R."/>
            <person name="Schakwitz W."/>
            <person name="Umezawa K."/>
            <person name="Ohm R.A."/>
            <person name="Grigoriev I.V."/>
            <person name="Nagy L.G."/>
            <person name="Gibbons J."/>
            <person name="Hibbett D."/>
        </authorList>
    </citation>
    <scope>NUCLEOTIDE SEQUENCE [LARGE SCALE GENOMIC DNA]</scope>
    <source>
        <strain evidence="8">ALCF2SS1-6</strain>
    </source>
</reference>
<feature type="domain" description="Complex 1 LYR protein" evidence="7">
    <location>
        <begin position="13"/>
        <end position="71"/>
    </location>
</feature>
<evidence type="ECO:0000256" key="6">
    <source>
        <dbReference type="ARBA" id="ARBA00044735"/>
    </source>
</evidence>